<dbReference type="PANTHER" id="PTHR12425:SF5">
    <property type="entry name" value="SYNEMBRYN"/>
    <property type="match status" value="1"/>
</dbReference>
<sequence>MTNRRGSGGIPSRLLAALPPPITATSSSSSSSSSSYDVRDLEAWCDDAERRLLLPDAGGPQSHSSSSPSPDDDDDDDAAADEKNDRATFAAANDAPTIAIVANELHLSILAAVSVGFIPPSPTRPPSASPSISIVARGPAYDDDEAAECATSAIVVDLLRRDVRPISPAGGGSPDEDPLRPLAASLRAAGLLMRWAARRNPPSSSSSSSCLGRLKSGGALSLYAGLLDMDVPNTRPDVPRYASICLFRATYGDDRAAVAARRKFVDSVDGCACLTRALLRDDQPVPRLLSVARNVHHLIASCPETISRMERSIGTTSKGDGPGSGGLAGALVATMAWASRCDPPLPSTSPDDRRPDLVLEILRALYALDARGGGSALWKETDGHMGIVLCELLRYPSSDARLYEIKLAVVSLLLNAPREYCGHIYNFGGVEPLVEILAYQTSLVVVERTGSSAEDAAAVVPILLALLRLVESDESVMQVVKESVFPLDSEITFERLAAAEVEKGRSEGKVGAKNMAPLDAPRGTLRWRLIRLMTWMEFESAEEVRVRAPMVRCATKIPRSLCGGRDSGNAIHFLGIKGMRHTYSAGVEI</sequence>
<comment type="similarity">
    <text evidence="1">Belongs to the synembryn family.</text>
</comment>
<dbReference type="EMBL" id="JALLAZ020001342">
    <property type="protein sequence ID" value="KAL3776608.1"/>
    <property type="molecule type" value="Genomic_DNA"/>
</dbReference>
<proteinExistence type="inferred from homology"/>
<feature type="compositionally biased region" description="Low complexity" evidence="4">
    <location>
        <begin position="26"/>
        <end position="35"/>
    </location>
</feature>
<keyword evidence="6" id="KW-1185">Reference proteome</keyword>
<dbReference type="PANTHER" id="PTHR12425">
    <property type="entry name" value="SYNEMBRYN"/>
    <property type="match status" value="1"/>
</dbReference>
<protein>
    <submittedName>
        <fullName evidence="5">Uncharacterized protein</fullName>
    </submittedName>
</protein>
<evidence type="ECO:0000256" key="4">
    <source>
        <dbReference type="SAM" id="MobiDB-lite"/>
    </source>
</evidence>
<feature type="region of interest" description="Disordered" evidence="4">
    <location>
        <begin position="1"/>
        <end position="80"/>
    </location>
</feature>
<evidence type="ECO:0000256" key="2">
    <source>
        <dbReference type="ARBA" id="ARBA00022658"/>
    </source>
</evidence>
<keyword evidence="2" id="KW-0344">Guanine-nucleotide releasing factor</keyword>
<accession>A0ABD3NLC9</accession>
<feature type="compositionally biased region" description="Basic and acidic residues" evidence="4">
    <location>
        <begin position="37"/>
        <end position="53"/>
    </location>
</feature>
<feature type="compositionally biased region" description="Acidic residues" evidence="4">
    <location>
        <begin position="70"/>
        <end position="79"/>
    </location>
</feature>
<evidence type="ECO:0000256" key="1">
    <source>
        <dbReference type="ARBA" id="ARBA00009049"/>
    </source>
</evidence>
<evidence type="ECO:0000313" key="6">
    <source>
        <dbReference type="Proteomes" id="UP001530315"/>
    </source>
</evidence>
<comment type="caution">
    <text evidence="5">The sequence shown here is derived from an EMBL/GenBank/DDBJ whole genome shotgun (WGS) entry which is preliminary data.</text>
</comment>
<name>A0ABD3NLC9_9STRA</name>
<gene>
    <name evidence="5" type="ORF">ACHAW5_007809</name>
</gene>
<evidence type="ECO:0000313" key="5">
    <source>
        <dbReference type="EMBL" id="KAL3776608.1"/>
    </source>
</evidence>
<dbReference type="AlphaFoldDB" id="A0ABD3NLC9"/>
<dbReference type="Proteomes" id="UP001530315">
    <property type="component" value="Unassembled WGS sequence"/>
</dbReference>
<reference evidence="5 6" key="1">
    <citation type="submission" date="2024-10" db="EMBL/GenBank/DDBJ databases">
        <title>Updated reference genomes for cyclostephanoid diatoms.</title>
        <authorList>
            <person name="Roberts W.R."/>
            <person name="Alverson A.J."/>
        </authorList>
    </citation>
    <scope>NUCLEOTIDE SEQUENCE [LARGE SCALE GENOMIC DNA]</scope>
    <source>
        <strain evidence="5 6">AJA276-08</strain>
    </source>
</reference>
<evidence type="ECO:0000256" key="3">
    <source>
        <dbReference type="ARBA" id="ARBA00023186"/>
    </source>
</evidence>
<keyword evidence="3" id="KW-0143">Chaperone</keyword>
<dbReference type="InterPro" id="IPR019318">
    <property type="entry name" value="Gua_nucleotide_exch_fac_Ric8"/>
</dbReference>
<dbReference type="GO" id="GO:0005085">
    <property type="term" value="F:guanyl-nucleotide exchange factor activity"/>
    <property type="evidence" value="ECO:0007669"/>
    <property type="project" value="UniProtKB-KW"/>
</dbReference>
<organism evidence="5 6">
    <name type="scientific">Stephanodiscus triporus</name>
    <dbReference type="NCBI Taxonomy" id="2934178"/>
    <lineage>
        <taxon>Eukaryota</taxon>
        <taxon>Sar</taxon>
        <taxon>Stramenopiles</taxon>
        <taxon>Ochrophyta</taxon>
        <taxon>Bacillariophyta</taxon>
        <taxon>Coscinodiscophyceae</taxon>
        <taxon>Thalassiosirophycidae</taxon>
        <taxon>Stephanodiscales</taxon>
        <taxon>Stephanodiscaceae</taxon>
        <taxon>Stephanodiscus</taxon>
    </lineage>
</organism>